<protein>
    <submittedName>
        <fullName evidence="4">F-box only protein 50</fullName>
    </submittedName>
</protein>
<dbReference type="PROSITE" id="PS51114">
    <property type="entry name" value="FBA"/>
    <property type="match status" value="1"/>
</dbReference>
<feature type="domain" description="FBA" evidence="2">
    <location>
        <begin position="41"/>
        <end position="239"/>
    </location>
</feature>
<accession>A0A6P8UZF6</accession>
<dbReference type="GO" id="GO:0006516">
    <property type="term" value="P:glycoprotein catabolic process"/>
    <property type="evidence" value="ECO:0007669"/>
    <property type="project" value="TreeGrafter"/>
</dbReference>
<sequence length="244" mass="27810">MNQSTITQSLFNTMSEWKQRCESEWSLQGAPMPGSLDWKSVFDARPLGRNLLKNPSPHGLSKDTPPPEPDLPEFPTRGPPRFQPDGDFSDWTTSLEVLPYDMSGIPEGAVVCELPQCSWFTMEQVVDLKAEGLWDELLDEFQPEILIQDWYEESQLHASIYQLQVKLLGADKSTVISEHSVNPSEDLSNYSHNWKEVSHVFSGYGPGVRYVHFQHRLKSQFMMEFYTTLFTGSSVMVRPTKTSS</sequence>
<dbReference type="FunCoup" id="A0A6P8UZF6">
    <property type="interactions" value="812"/>
</dbReference>
<dbReference type="InParanoid" id="A0A6P8UZF6"/>
<dbReference type="Gene3D" id="2.60.120.260">
    <property type="entry name" value="Galactose-binding domain-like"/>
    <property type="match status" value="1"/>
</dbReference>
<dbReference type="PANTHER" id="PTHR12125:SF1">
    <property type="entry name" value="F-BOX ONLY PROTEIN 50"/>
    <property type="match status" value="1"/>
</dbReference>
<name>A0A6P8UZF6_GYMAC</name>
<dbReference type="GO" id="GO:0061630">
    <property type="term" value="F:ubiquitin protein ligase activity"/>
    <property type="evidence" value="ECO:0007669"/>
    <property type="project" value="TreeGrafter"/>
</dbReference>
<dbReference type="InterPro" id="IPR008979">
    <property type="entry name" value="Galactose-bd-like_sf"/>
</dbReference>
<dbReference type="RefSeq" id="XP_034082461.1">
    <property type="nucleotide sequence ID" value="XM_034226570.1"/>
</dbReference>
<organism evidence="3 4">
    <name type="scientific">Gymnodraco acuticeps</name>
    <name type="common">Antarctic dragonfish</name>
    <dbReference type="NCBI Taxonomy" id="8218"/>
    <lineage>
        <taxon>Eukaryota</taxon>
        <taxon>Metazoa</taxon>
        <taxon>Chordata</taxon>
        <taxon>Craniata</taxon>
        <taxon>Vertebrata</taxon>
        <taxon>Euteleostomi</taxon>
        <taxon>Actinopterygii</taxon>
        <taxon>Neopterygii</taxon>
        <taxon>Teleostei</taxon>
        <taxon>Neoteleostei</taxon>
        <taxon>Acanthomorphata</taxon>
        <taxon>Eupercaria</taxon>
        <taxon>Perciformes</taxon>
        <taxon>Notothenioidei</taxon>
        <taxon>Bathydraconidae</taxon>
        <taxon>Gymnodraco</taxon>
    </lineage>
</organism>
<dbReference type="Proteomes" id="UP000515161">
    <property type="component" value="Unplaced"/>
</dbReference>
<dbReference type="OrthoDB" id="1107553at2759"/>
<dbReference type="GeneID" id="117552894"/>
<dbReference type="SMART" id="SM01198">
    <property type="entry name" value="FBA"/>
    <property type="match status" value="1"/>
</dbReference>
<dbReference type="GO" id="GO:0005737">
    <property type="term" value="C:cytoplasm"/>
    <property type="evidence" value="ECO:0007669"/>
    <property type="project" value="TreeGrafter"/>
</dbReference>
<dbReference type="InterPro" id="IPR039752">
    <property type="entry name" value="F-box_only"/>
</dbReference>
<dbReference type="GO" id="GO:0036503">
    <property type="term" value="P:ERAD pathway"/>
    <property type="evidence" value="ECO:0007669"/>
    <property type="project" value="TreeGrafter"/>
</dbReference>
<dbReference type="KEGG" id="gacu:117552894"/>
<dbReference type="PANTHER" id="PTHR12125">
    <property type="entry name" value="F-BOX ONLY PROTEIN 6-LIKE PROTEIN"/>
    <property type="match status" value="1"/>
</dbReference>
<dbReference type="AlphaFoldDB" id="A0A6P8UZF6"/>
<evidence type="ECO:0000313" key="3">
    <source>
        <dbReference type="Proteomes" id="UP000515161"/>
    </source>
</evidence>
<reference evidence="4" key="1">
    <citation type="submission" date="2025-08" db="UniProtKB">
        <authorList>
            <consortium name="RefSeq"/>
        </authorList>
    </citation>
    <scope>IDENTIFICATION</scope>
</reference>
<dbReference type="InterPro" id="IPR007397">
    <property type="entry name" value="F-box-assoc_dom"/>
</dbReference>
<evidence type="ECO:0000313" key="4">
    <source>
        <dbReference type="RefSeq" id="XP_034082461.1"/>
    </source>
</evidence>
<proteinExistence type="predicted"/>
<evidence type="ECO:0000259" key="2">
    <source>
        <dbReference type="PROSITE" id="PS51114"/>
    </source>
</evidence>
<dbReference type="FunFam" id="2.60.120.260:FF:000012">
    <property type="entry name" value="F-box only protein 2"/>
    <property type="match status" value="1"/>
</dbReference>
<evidence type="ECO:0000256" key="1">
    <source>
        <dbReference type="SAM" id="MobiDB-lite"/>
    </source>
</evidence>
<dbReference type="GO" id="GO:0019005">
    <property type="term" value="C:SCF ubiquitin ligase complex"/>
    <property type="evidence" value="ECO:0007669"/>
    <property type="project" value="TreeGrafter"/>
</dbReference>
<dbReference type="CTD" id="342897"/>
<gene>
    <name evidence="4" type="primary">nccrp1</name>
</gene>
<keyword evidence="3" id="KW-1185">Reference proteome</keyword>
<dbReference type="GO" id="GO:0031146">
    <property type="term" value="P:SCF-dependent proteasomal ubiquitin-dependent protein catabolic process"/>
    <property type="evidence" value="ECO:0007669"/>
    <property type="project" value="TreeGrafter"/>
</dbReference>
<dbReference type="Pfam" id="PF04300">
    <property type="entry name" value="FBA"/>
    <property type="match status" value="1"/>
</dbReference>
<dbReference type="SUPFAM" id="SSF49785">
    <property type="entry name" value="Galactose-binding domain-like"/>
    <property type="match status" value="1"/>
</dbReference>
<feature type="region of interest" description="Disordered" evidence="1">
    <location>
        <begin position="51"/>
        <end position="83"/>
    </location>
</feature>